<evidence type="ECO:0000313" key="6">
    <source>
        <dbReference type="EMBL" id="KAK7073309.1"/>
    </source>
</evidence>
<dbReference type="InterPro" id="IPR029000">
    <property type="entry name" value="Cyclophilin-like_dom_sf"/>
</dbReference>
<reference evidence="6 7" key="1">
    <citation type="submission" date="2023-11" db="EMBL/GenBank/DDBJ databases">
        <title>Halocaridina rubra genome assembly.</title>
        <authorList>
            <person name="Smith C."/>
        </authorList>
    </citation>
    <scope>NUCLEOTIDE SEQUENCE [LARGE SCALE GENOMIC DNA]</scope>
    <source>
        <strain evidence="6">EP-1</strain>
        <tissue evidence="6">Whole</tissue>
    </source>
</reference>
<name>A0AAN8X795_HALRR</name>
<keyword evidence="7" id="KW-1185">Reference proteome</keyword>
<gene>
    <name evidence="6" type="ORF">SK128_027072</name>
</gene>
<proteinExistence type="predicted"/>
<comment type="caution">
    <text evidence="6">The sequence shown here is derived from an EMBL/GenBank/DDBJ whole genome shotgun (WGS) entry which is preliminary data.</text>
</comment>
<dbReference type="PROSITE" id="PS00518">
    <property type="entry name" value="ZF_RING_1"/>
    <property type="match status" value="1"/>
</dbReference>
<dbReference type="Proteomes" id="UP001381693">
    <property type="component" value="Unassembled WGS sequence"/>
</dbReference>
<dbReference type="EMBL" id="JAXCGZ010013221">
    <property type="protein sequence ID" value="KAK7073309.1"/>
    <property type="molecule type" value="Genomic_DNA"/>
</dbReference>
<dbReference type="Pfam" id="PF13445">
    <property type="entry name" value="zf-RING_UBOX"/>
    <property type="match status" value="1"/>
</dbReference>
<evidence type="ECO:0000313" key="7">
    <source>
        <dbReference type="Proteomes" id="UP001381693"/>
    </source>
</evidence>
<sequence>MPALECDICLELFNEVNRIPRCLSCSHVLCTSCIIQLVRNGPLRCPFCRSLHNREVISSVDIPVHSVLMSLVAENSERRNSETLDESRHVEQVWLNVTKLRSDIQKADEEGNTVYASLVNADGQTRCAQVTLRDDRIHLHALKDGHPPEGSHVVAYEKIRALADETYVVTFLEISFSGVVQGYVYIRLLDDAGRTQQFLYFCTGEKGPSYANTCFFEVTNKGSPGEQLWGGDYENNDGSGGAALPNMQCGPKNYQDITAGLVAGFYFSGYGQDHNPSQFGIYTNNMIGYSEMSSLGKVVIGLEIVSNAAQLEDVQEAIVSSCGIVLFH</sequence>
<dbReference type="SUPFAM" id="SSF50891">
    <property type="entry name" value="Cyclophilin-like"/>
    <property type="match status" value="1"/>
</dbReference>
<evidence type="ECO:0000259" key="5">
    <source>
        <dbReference type="PROSITE" id="PS50089"/>
    </source>
</evidence>
<dbReference type="InterPro" id="IPR027370">
    <property type="entry name" value="Znf-RING_euk"/>
</dbReference>
<evidence type="ECO:0000256" key="1">
    <source>
        <dbReference type="ARBA" id="ARBA00022723"/>
    </source>
</evidence>
<evidence type="ECO:0000256" key="4">
    <source>
        <dbReference type="PROSITE-ProRule" id="PRU00175"/>
    </source>
</evidence>
<dbReference type="GO" id="GO:0016567">
    <property type="term" value="P:protein ubiquitination"/>
    <property type="evidence" value="ECO:0007669"/>
    <property type="project" value="TreeGrafter"/>
</dbReference>
<keyword evidence="2 4" id="KW-0863">Zinc-finger</keyword>
<dbReference type="SMART" id="SM00184">
    <property type="entry name" value="RING"/>
    <property type="match status" value="1"/>
</dbReference>
<dbReference type="Gene3D" id="3.30.40.10">
    <property type="entry name" value="Zinc/RING finger domain, C3HC4 (zinc finger)"/>
    <property type="match status" value="1"/>
</dbReference>
<dbReference type="PANTHER" id="PTHR22791">
    <property type="entry name" value="RING-TYPE DOMAIN-CONTAINING PROTEIN"/>
    <property type="match status" value="1"/>
</dbReference>
<dbReference type="InterPro" id="IPR017907">
    <property type="entry name" value="Znf_RING_CS"/>
</dbReference>
<dbReference type="Gene3D" id="2.40.100.10">
    <property type="entry name" value="Cyclophilin-like"/>
    <property type="match status" value="1"/>
</dbReference>
<dbReference type="SUPFAM" id="SSF57850">
    <property type="entry name" value="RING/U-box"/>
    <property type="match status" value="1"/>
</dbReference>
<feature type="domain" description="RING-type" evidence="5">
    <location>
        <begin position="6"/>
        <end position="49"/>
    </location>
</feature>
<dbReference type="InterPro" id="IPR013083">
    <property type="entry name" value="Znf_RING/FYVE/PHD"/>
</dbReference>
<protein>
    <recommendedName>
        <fullName evidence="5">RING-type domain-containing protein</fullName>
    </recommendedName>
</protein>
<organism evidence="6 7">
    <name type="scientific">Halocaridina rubra</name>
    <name type="common">Hawaiian red shrimp</name>
    <dbReference type="NCBI Taxonomy" id="373956"/>
    <lineage>
        <taxon>Eukaryota</taxon>
        <taxon>Metazoa</taxon>
        <taxon>Ecdysozoa</taxon>
        <taxon>Arthropoda</taxon>
        <taxon>Crustacea</taxon>
        <taxon>Multicrustacea</taxon>
        <taxon>Malacostraca</taxon>
        <taxon>Eumalacostraca</taxon>
        <taxon>Eucarida</taxon>
        <taxon>Decapoda</taxon>
        <taxon>Pleocyemata</taxon>
        <taxon>Caridea</taxon>
        <taxon>Atyoidea</taxon>
        <taxon>Atyidae</taxon>
        <taxon>Halocaridina</taxon>
    </lineage>
</organism>
<dbReference type="GO" id="GO:0061630">
    <property type="term" value="F:ubiquitin protein ligase activity"/>
    <property type="evidence" value="ECO:0007669"/>
    <property type="project" value="TreeGrafter"/>
</dbReference>
<dbReference type="GO" id="GO:0008270">
    <property type="term" value="F:zinc ion binding"/>
    <property type="evidence" value="ECO:0007669"/>
    <property type="project" value="UniProtKB-KW"/>
</dbReference>
<keyword evidence="3" id="KW-0862">Zinc</keyword>
<dbReference type="AlphaFoldDB" id="A0AAN8X795"/>
<dbReference type="InterPro" id="IPR051435">
    <property type="entry name" value="RING_finger_E3_ubiq-ligases"/>
</dbReference>
<keyword evidence="1" id="KW-0479">Metal-binding</keyword>
<evidence type="ECO:0000256" key="3">
    <source>
        <dbReference type="ARBA" id="ARBA00022833"/>
    </source>
</evidence>
<accession>A0AAN8X795</accession>
<dbReference type="InterPro" id="IPR001841">
    <property type="entry name" value="Znf_RING"/>
</dbReference>
<dbReference type="PROSITE" id="PS50089">
    <property type="entry name" value="ZF_RING_2"/>
    <property type="match status" value="1"/>
</dbReference>
<evidence type="ECO:0000256" key="2">
    <source>
        <dbReference type="ARBA" id="ARBA00022771"/>
    </source>
</evidence>
<dbReference type="PANTHER" id="PTHR22791:SF6">
    <property type="entry name" value="RING-TYPE DOMAIN-CONTAINING PROTEIN"/>
    <property type="match status" value="1"/>
</dbReference>